<keyword evidence="4 5" id="KW-0472">Membrane</keyword>
<gene>
    <name evidence="7" type="ORF">OSR52_07245</name>
</gene>
<feature type="transmembrane region" description="Helical" evidence="5">
    <location>
        <begin position="84"/>
        <end position="112"/>
    </location>
</feature>
<evidence type="ECO:0000256" key="3">
    <source>
        <dbReference type="ARBA" id="ARBA00022989"/>
    </source>
</evidence>
<dbReference type="Gene3D" id="2.30.30.60">
    <property type="match status" value="1"/>
</dbReference>
<sequence length="179" mass="20598">MTTYLSIFREEILRSLIAIFLLLLIRFILFKTVKKVGKLGDIDRNRTLLILKFFNIFLFFIFVVVISLLWGVDFKDLGLFFSSAFAVIGVAFFASWSILSNITAGIILFFSFPFKIGDRIRIQDKDFPTEAIIEDIKTFHIHLRTEDGELITYPNSLMLQKGVAVIEKHLKEDDGVHSV</sequence>
<dbReference type="Pfam" id="PF00924">
    <property type="entry name" value="MS_channel_2nd"/>
    <property type="match status" value="1"/>
</dbReference>
<protein>
    <submittedName>
        <fullName evidence="7">Mechanosensitive ion channel</fullName>
    </submittedName>
</protein>
<evidence type="ECO:0000313" key="7">
    <source>
        <dbReference type="EMBL" id="MDG3585661.1"/>
    </source>
</evidence>
<comment type="subcellular location">
    <subcellularLocation>
        <location evidence="1">Membrane</location>
    </subcellularLocation>
</comment>
<dbReference type="PANTHER" id="PTHR30221:SF8">
    <property type="entry name" value="SMALL-CONDUCTANCE MECHANOSENSITIVE CHANNEL"/>
    <property type="match status" value="1"/>
</dbReference>
<dbReference type="InterPro" id="IPR006685">
    <property type="entry name" value="MscS_channel_2nd"/>
</dbReference>
<dbReference type="SUPFAM" id="SSF50182">
    <property type="entry name" value="Sm-like ribonucleoproteins"/>
    <property type="match status" value="1"/>
</dbReference>
<proteinExistence type="predicted"/>
<feature type="transmembrane region" description="Helical" evidence="5">
    <location>
        <begin position="12"/>
        <end position="29"/>
    </location>
</feature>
<organism evidence="7 8">
    <name type="scientific">Galbibacter pacificus</name>
    <dbReference type="NCBI Taxonomy" id="2996052"/>
    <lineage>
        <taxon>Bacteria</taxon>
        <taxon>Pseudomonadati</taxon>
        <taxon>Bacteroidota</taxon>
        <taxon>Flavobacteriia</taxon>
        <taxon>Flavobacteriales</taxon>
        <taxon>Flavobacteriaceae</taxon>
        <taxon>Galbibacter</taxon>
    </lineage>
</organism>
<name>A0ABT6FQW2_9FLAO</name>
<evidence type="ECO:0000256" key="5">
    <source>
        <dbReference type="SAM" id="Phobius"/>
    </source>
</evidence>
<keyword evidence="8" id="KW-1185">Reference proteome</keyword>
<evidence type="ECO:0000313" key="8">
    <source>
        <dbReference type="Proteomes" id="UP001153642"/>
    </source>
</evidence>
<evidence type="ECO:0000259" key="6">
    <source>
        <dbReference type="Pfam" id="PF00924"/>
    </source>
</evidence>
<dbReference type="InterPro" id="IPR010920">
    <property type="entry name" value="LSM_dom_sf"/>
</dbReference>
<evidence type="ECO:0000256" key="4">
    <source>
        <dbReference type="ARBA" id="ARBA00023136"/>
    </source>
</evidence>
<reference evidence="7" key="1">
    <citation type="submission" date="2022-11" db="EMBL/GenBank/DDBJ databases">
        <title>High-quality draft genome sequence of Galbibacter sp. strain CMA-7.</title>
        <authorList>
            <person name="Wei L."/>
            <person name="Dong C."/>
            <person name="Shao Z."/>
        </authorList>
    </citation>
    <scope>NUCLEOTIDE SEQUENCE</scope>
    <source>
        <strain evidence="7">CMA-7</strain>
    </source>
</reference>
<evidence type="ECO:0000256" key="1">
    <source>
        <dbReference type="ARBA" id="ARBA00004370"/>
    </source>
</evidence>
<keyword evidence="3 5" id="KW-1133">Transmembrane helix</keyword>
<dbReference type="EMBL" id="JAPMUA010000002">
    <property type="protein sequence ID" value="MDG3585661.1"/>
    <property type="molecule type" value="Genomic_DNA"/>
</dbReference>
<keyword evidence="2 5" id="KW-0812">Transmembrane</keyword>
<dbReference type="PANTHER" id="PTHR30221">
    <property type="entry name" value="SMALL-CONDUCTANCE MECHANOSENSITIVE CHANNEL"/>
    <property type="match status" value="1"/>
</dbReference>
<accession>A0ABT6FQW2</accession>
<comment type="caution">
    <text evidence="7">The sequence shown here is derived from an EMBL/GenBank/DDBJ whole genome shotgun (WGS) entry which is preliminary data.</text>
</comment>
<dbReference type="InterPro" id="IPR045275">
    <property type="entry name" value="MscS_archaea/bacteria_type"/>
</dbReference>
<dbReference type="Proteomes" id="UP001153642">
    <property type="component" value="Unassembled WGS sequence"/>
</dbReference>
<dbReference type="InterPro" id="IPR023408">
    <property type="entry name" value="MscS_beta-dom_sf"/>
</dbReference>
<feature type="transmembrane region" description="Helical" evidence="5">
    <location>
        <begin position="49"/>
        <end position="72"/>
    </location>
</feature>
<evidence type="ECO:0000256" key="2">
    <source>
        <dbReference type="ARBA" id="ARBA00022692"/>
    </source>
</evidence>
<feature type="domain" description="Mechanosensitive ion channel MscS" evidence="6">
    <location>
        <begin position="98"/>
        <end position="161"/>
    </location>
</feature>